<keyword evidence="4" id="KW-1185">Reference proteome</keyword>
<dbReference type="PANTHER" id="PTHR34039:SF1">
    <property type="entry name" value="UPF0102 PROTEIN YRAN"/>
    <property type="match status" value="1"/>
</dbReference>
<comment type="similarity">
    <text evidence="1 2">Belongs to the UPF0102 family.</text>
</comment>
<dbReference type="RefSeq" id="WP_066776164.1">
    <property type="nucleotide sequence ID" value="NZ_BMIP01000002.1"/>
</dbReference>
<gene>
    <name evidence="3" type="ORF">GCM10010990_11610</name>
</gene>
<proteinExistence type="inferred from homology"/>
<dbReference type="EMBL" id="BMIP01000002">
    <property type="protein sequence ID" value="GGD63810.1"/>
    <property type="molecule type" value="Genomic_DNA"/>
</dbReference>
<evidence type="ECO:0000256" key="1">
    <source>
        <dbReference type="ARBA" id="ARBA00006738"/>
    </source>
</evidence>
<dbReference type="InterPro" id="IPR003509">
    <property type="entry name" value="UPF0102_YraN-like"/>
</dbReference>
<name>A0A917DSU5_9SPHN</name>
<dbReference type="GO" id="GO:0003676">
    <property type="term" value="F:nucleic acid binding"/>
    <property type="evidence" value="ECO:0007669"/>
    <property type="project" value="InterPro"/>
</dbReference>
<sequence length="121" mass="13246">MKPAAVKRIRAEKQGRRGEDEAALYLHAGGWDILARRLRNPAGEIDLVARKGNIVAFIEVKWRSSAAALDTAIDARRLARVCAAAEVEAANYVQPGDDMRIDVLLLAPGHPPRHLENAGQF</sequence>
<evidence type="ECO:0000313" key="3">
    <source>
        <dbReference type="EMBL" id="GGD63810.1"/>
    </source>
</evidence>
<reference evidence="3" key="2">
    <citation type="submission" date="2020-09" db="EMBL/GenBank/DDBJ databases">
        <authorList>
            <person name="Sun Q."/>
            <person name="Zhou Y."/>
        </authorList>
    </citation>
    <scope>NUCLEOTIDE SEQUENCE</scope>
    <source>
        <strain evidence="3">CGMCC 1.15360</strain>
    </source>
</reference>
<dbReference type="SUPFAM" id="SSF52980">
    <property type="entry name" value="Restriction endonuclease-like"/>
    <property type="match status" value="1"/>
</dbReference>
<dbReference type="PANTHER" id="PTHR34039">
    <property type="entry name" value="UPF0102 PROTEIN YRAN"/>
    <property type="match status" value="1"/>
</dbReference>
<comment type="caution">
    <text evidence="3">The sequence shown here is derived from an EMBL/GenBank/DDBJ whole genome shotgun (WGS) entry which is preliminary data.</text>
</comment>
<evidence type="ECO:0000313" key="4">
    <source>
        <dbReference type="Proteomes" id="UP000612349"/>
    </source>
</evidence>
<evidence type="ECO:0000256" key="2">
    <source>
        <dbReference type="HAMAP-Rule" id="MF_00048"/>
    </source>
</evidence>
<dbReference type="AlphaFoldDB" id="A0A917DSU5"/>
<dbReference type="Pfam" id="PF02021">
    <property type="entry name" value="UPF0102"/>
    <property type="match status" value="1"/>
</dbReference>
<dbReference type="InterPro" id="IPR011856">
    <property type="entry name" value="tRNA_endonuc-like_dom_sf"/>
</dbReference>
<organism evidence="3 4">
    <name type="scientific">Croceicoccus mobilis</name>
    <dbReference type="NCBI Taxonomy" id="1703339"/>
    <lineage>
        <taxon>Bacteria</taxon>
        <taxon>Pseudomonadati</taxon>
        <taxon>Pseudomonadota</taxon>
        <taxon>Alphaproteobacteria</taxon>
        <taxon>Sphingomonadales</taxon>
        <taxon>Erythrobacteraceae</taxon>
        <taxon>Croceicoccus</taxon>
    </lineage>
</organism>
<dbReference type="HAMAP" id="MF_00048">
    <property type="entry name" value="UPF0102"/>
    <property type="match status" value="1"/>
</dbReference>
<dbReference type="Proteomes" id="UP000612349">
    <property type="component" value="Unassembled WGS sequence"/>
</dbReference>
<dbReference type="OrthoDB" id="9812968at2"/>
<accession>A0A917DSU5</accession>
<dbReference type="InterPro" id="IPR011335">
    <property type="entry name" value="Restrct_endonuc-II-like"/>
</dbReference>
<reference evidence="3" key="1">
    <citation type="journal article" date="2014" name="Int. J. Syst. Evol. Microbiol.">
        <title>Complete genome sequence of Corynebacterium casei LMG S-19264T (=DSM 44701T), isolated from a smear-ripened cheese.</title>
        <authorList>
            <consortium name="US DOE Joint Genome Institute (JGI-PGF)"/>
            <person name="Walter F."/>
            <person name="Albersmeier A."/>
            <person name="Kalinowski J."/>
            <person name="Ruckert C."/>
        </authorList>
    </citation>
    <scope>NUCLEOTIDE SEQUENCE</scope>
    <source>
        <strain evidence="3">CGMCC 1.15360</strain>
    </source>
</reference>
<protein>
    <recommendedName>
        <fullName evidence="2">UPF0102 protein GCM10010990_11610</fullName>
    </recommendedName>
</protein>
<dbReference type="Gene3D" id="3.40.1350.10">
    <property type="match status" value="1"/>
</dbReference>